<protein>
    <submittedName>
        <fullName evidence="1">Uncharacterized protein</fullName>
    </submittedName>
</protein>
<name>A0ACB9A3H9_9ASTR</name>
<evidence type="ECO:0000313" key="2">
    <source>
        <dbReference type="Proteomes" id="UP001056120"/>
    </source>
</evidence>
<accession>A0ACB9A3H9</accession>
<dbReference type="EMBL" id="CM042042">
    <property type="protein sequence ID" value="KAI3704687.1"/>
    <property type="molecule type" value="Genomic_DNA"/>
</dbReference>
<sequence>MRSVNDTMDTINAAASAIASAENRASQSPSVQKRRWGSFWGISSCFGSQNQNKKIGHGVLVLEPSSSGIETSVHENPTQPASVVLPFVAPPSSPVSFLKSEPPSVVQLPGGLISFTAASASMYIRLVTRLICLLLGLMPMKRSWFHC</sequence>
<organism evidence="1 2">
    <name type="scientific">Smallanthus sonchifolius</name>
    <dbReference type="NCBI Taxonomy" id="185202"/>
    <lineage>
        <taxon>Eukaryota</taxon>
        <taxon>Viridiplantae</taxon>
        <taxon>Streptophyta</taxon>
        <taxon>Embryophyta</taxon>
        <taxon>Tracheophyta</taxon>
        <taxon>Spermatophyta</taxon>
        <taxon>Magnoliopsida</taxon>
        <taxon>eudicotyledons</taxon>
        <taxon>Gunneridae</taxon>
        <taxon>Pentapetalae</taxon>
        <taxon>asterids</taxon>
        <taxon>campanulids</taxon>
        <taxon>Asterales</taxon>
        <taxon>Asteraceae</taxon>
        <taxon>Asteroideae</taxon>
        <taxon>Heliantheae alliance</taxon>
        <taxon>Millerieae</taxon>
        <taxon>Smallanthus</taxon>
    </lineage>
</organism>
<reference evidence="1 2" key="2">
    <citation type="journal article" date="2022" name="Mol. Ecol. Resour.">
        <title>The genomes of chicory, endive, great burdock and yacon provide insights into Asteraceae paleo-polyploidization history and plant inulin production.</title>
        <authorList>
            <person name="Fan W."/>
            <person name="Wang S."/>
            <person name="Wang H."/>
            <person name="Wang A."/>
            <person name="Jiang F."/>
            <person name="Liu H."/>
            <person name="Zhao H."/>
            <person name="Xu D."/>
            <person name="Zhang Y."/>
        </authorList>
    </citation>
    <scope>NUCLEOTIDE SEQUENCE [LARGE SCALE GENOMIC DNA]</scope>
    <source>
        <strain evidence="2">cv. Yunnan</strain>
        <tissue evidence="1">Leaves</tissue>
    </source>
</reference>
<comment type="caution">
    <text evidence="1">The sequence shown here is derived from an EMBL/GenBank/DDBJ whole genome shotgun (WGS) entry which is preliminary data.</text>
</comment>
<proteinExistence type="predicted"/>
<keyword evidence="2" id="KW-1185">Reference proteome</keyword>
<gene>
    <name evidence="1" type="ORF">L1987_74914</name>
</gene>
<dbReference type="Proteomes" id="UP001056120">
    <property type="component" value="Linkage Group LG25"/>
</dbReference>
<evidence type="ECO:0000313" key="1">
    <source>
        <dbReference type="EMBL" id="KAI3704687.1"/>
    </source>
</evidence>
<reference evidence="2" key="1">
    <citation type="journal article" date="2022" name="Mol. Ecol. Resour.">
        <title>The genomes of chicory, endive, great burdock and yacon provide insights into Asteraceae palaeo-polyploidization history and plant inulin production.</title>
        <authorList>
            <person name="Fan W."/>
            <person name="Wang S."/>
            <person name="Wang H."/>
            <person name="Wang A."/>
            <person name="Jiang F."/>
            <person name="Liu H."/>
            <person name="Zhao H."/>
            <person name="Xu D."/>
            <person name="Zhang Y."/>
        </authorList>
    </citation>
    <scope>NUCLEOTIDE SEQUENCE [LARGE SCALE GENOMIC DNA]</scope>
    <source>
        <strain evidence="2">cv. Yunnan</strain>
    </source>
</reference>